<sequence>MENRFASLHCVIGISTSICMLLNTNNSKAADPDEALQVIARQEVRYDSNIYRLPDGAAAPKGQRSDWVGVTGVGLSFDRTYSLQRLYADIQIDRTYHAVHKALDYTGGKADLRWDWALGRHWTGQLGHLHREVSTADDDFIGASESINVFRRSNASADFWWHPDWAIGGGASRVSSRFRDGERPLSEYDADVVDLNLTYRPRSGNRVTLSWRDTDGRYPNRPAAAGSLREYRQRELRLGADWQATGKLRVSGYLGRTERSYEFAPERDFEGTTGRVTFNWLATGKTSVDLSLRREIGAEEDVVASFAVTEAVLLRSRWWITDKVALGVEGEARRRDFDGAADRDERSYRYGLSVLYRPLRSATFSFALYRTLRQADVAFREFDGYVGRLAAELRF</sequence>
<dbReference type="Proteomes" id="UP000002588">
    <property type="component" value="Chromosome"/>
</dbReference>
<evidence type="ECO:0000313" key="2">
    <source>
        <dbReference type="Proteomes" id="UP000002588"/>
    </source>
</evidence>
<dbReference type="InterPro" id="IPR017465">
    <property type="entry name" value="EpsL_proteobac"/>
</dbReference>
<dbReference type="AlphaFoldDB" id="A1K7Q7"/>
<dbReference type="Pfam" id="PF10082">
    <property type="entry name" value="BBP2_2"/>
    <property type="match status" value="1"/>
</dbReference>
<reference evidence="1 2" key="1">
    <citation type="journal article" date="2006" name="Nat. Biotechnol.">
        <title>Complete genome of the mutualistic, N2-fixing grass endophyte Azoarcus sp. strain BH72.</title>
        <authorList>
            <person name="Krause A."/>
            <person name="Ramakumar A."/>
            <person name="Bartels D."/>
            <person name="Battistoni F."/>
            <person name="Bekel T."/>
            <person name="Boch J."/>
            <person name="Boehm M."/>
            <person name="Friedrich F."/>
            <person name="Hurek T."/>
            <person name="Krause L."/>
            <person name="Linke B."/>
            <person name="McHardy A.C."/>
            <person name="Sarkar A."/>
            <person name="Schneiker S."/>
            <person name="Syed A.A."/>
            <person name="Thauer R."/>
            <person name="Vorhoelter F.-J."/>
            <person name="Weidner S."/>
            <person name="Puehler A."/>
            <person name="Reinhold-Hurek B."/>
            <person name="Kaiser O."/>
            <person name="Goesmann A."/>
        </authorList>
    </citation>
    <scope>NUCLEOTIDE SEQUENCE [LARGE SCALE GENOMIC DNA]</scope>
    <source>
        <strain evidence="1 2">BH72</strain>
    </source>
</reference>
<accession>A1K7Q7</accession>
<dbReference type="KEGG" id="azo:azo2245"/>
<protein>
    <submittedName>
        <fullName evidence="1">Hypothetical secreted protein</fullName>
    </submittedName>
</protein>
<dbReference type="EMBL" id="AM406670">
    <property type="protein sequence ID" value="CAL94862.1"/>
    <property type="molecule type" value="Genomic_DNA"/>
</dbReference>
<dbReference type="STRING" id="62928.azo2245"/>
<name>A1K7Q7_AZOSB</name>
<dbReference type="eggNOG" id="COG5338">
    <property type="taxonomic scope" value="Bacteria"/>
</dbReference>
<dbReference type="HOGENOM" id="CLU_055127_0_0_4"/>
<gene>
    <name evidence="1" type="ordered locus">azo2245</name>
</gene>
<proteinExistence type="predicted"/>
<evidence type="ECO:0000313" key="1">
    <source>
        <dbReference type="EMBL" id="CAL94862.1"/>
    </source>
</evidence>
<dbReference type="NCBIfam" id="TIGR03014">
    <property type="entry name" value="EpsL"/>
    <property type="match status" value="1"/>
</dbReference>
<keyword evidence="2" id="KW-1185">Reference proteome</keyword>
<dbReference type="InterPro" id="IPR018759">
    <property type="entry name" value="BBP2_2"/>
</dbReference>
<dbReference type="KEGG" id="aoa:dqs_2378"/>
<organism evidence="1 2">
    <name type="scientific">Azoarcus sp. (strain BH72)</name>
    <dbReference type="NCBI Taxonomy" id="418699"/>
    <lineage>
        <taxon>Bacteria</taxon>
        <taxon>Pseudomonadati</taxon>
        <taxon>Pseudomonadota</taxon>
        <taxon>Betaproteobacteria</taxon>
        <taxon>Rhodocyclales</taxon>
        <taxon>Zoogloeaceae</taxon>
        <taxon>Azoarcus</taxon>
    </lineage>
</organism>